<dbReference type="GeneID" id="54988805"/>
<dbReference type="Proteomes" id="UP000240377">
    <property type="component" value="Segment"/>
</dbReference>
<keyword evidence="2" id="KW-0255">Endonuclease</keyword>
<accession>A0A2K9VDA1</accession>
<organism evidence="2 3">
    <name type="scientific">Lactobacillus phage Semele</name>
    <dbReference type="NCBI Taxonomy" id="2079433"/>
    <lineage>
        <taxon>Viruses</taxon>
        <taxon>Duplodnaviria</taxon>
        <taxon>Heunggongvirae</taxon>
        <taxon>Uroviricota</taxon>
        <taxon>Caudoviricetes</taxon>
        <taxon>Herelleviridae</taxon>
        <taxon>Harbinvirus</taxon>
        <taxon>Harbinvirus semele</taxon>
    </lineage>
</organism>
<name>A0A2K9VDA1_9CAUD</name>
<dbReference type="GO" id="GO:0004519">
    <property type="term" value="F:endonuclease activity"/>
    <property type="evidence" value="ECO:0007669"/>
    <property type="project" value="UniProtKB-KW"/>
</dbReference>
<sequence length="214" mass="24939">MKEWRYISGFEGKYMVSSCGNIKSVDRDISYPNGAKEHIKGKELYQTTVNSGYKQVILYFNGKRYHKYVHQLVGNAFIDNPRGLTEINHKDYNKSNNNYTNLEWCTHLENIIDLRNKKSDGYKDSRNTNGTHKCIDCGKDITYLATRCIVCSNKKTKHNHKNSRNLSKDDIISALSKYNGNFTRASKEFGMTDNALRKWCRKYSLPTHSRDWKN</sequence>
<dbReference type="InterPro" id="IPR010902">
    <property type="entry name" value="NUMOD4"/>
</dbReference>
<evidence type="ECO:0000259" key="1">
    <source>
        <dbReference type="Pfam" id="PF07463"/>
    </source>
</evidence>
<proteinExistence type="predicted"/>
<feature type="domain" description="NUMOD4" evidence="1">
    <location>
        <begin position="3"/>
        <end position="59"/>
    </location>
</feature>
<dbReference type="RefSeq" id="YP_009798517.1">
    <property type="nucleotide sequence ID" value="NC_047926.1"/>
</dbReference>
<dbReference type="GO" id="GO:0016788">
    <property type="term" value="F:hydrolase activity, acting on ester bonds"/>
    <property type="evidence" value="ECO:0007669"/>
    <property type="project" value="InterPro"/>
</dbReference>
<keyword evidence="3" id="KW-1185">Reference proteome</keyword>
<evidence type="ECO:0000313" key="3">
    <source>
        <dbReference type="Proteomes" id="UP000240377"/>
    </source>
</evidence>
<protein>
    <submittedName>
        <fullName evidence="2">HNH homing endonuclease</fullName>
    </submittedName>
</protein>
<dbReference type="InterPro" id="IPR044925">
    <property type="entry name" value="His-Me_finger_sf"/>
</dbReference>
<dbReference type="Pfam" id="PF07463">
    <property type="entry name" value="NUMOD4"/>
    <property type="match status" value="1"/>
</dbReference>
<keyword evidence="2" id="KW-0378">Hydrolase</keyword>
<dbReference type="Gene3D" id="1.10.10.60">
    <property type="entry name" value="Homeodomain-like"/>
    <property type="match status" value="1"/>
</dbReference>
<dbReference type="EMBL" id="MG765279">
    <property type="protein sequence ID" value="AUV60198.1"/>
    <property type="molecule type" value="Genomic_DNA"/>
</dbReference>
<dbReference type="SUPFAM" id="SSF54060">
    <property type="entry name" value="His-Me finger endonucleases"/>
    <property type="match status" value="1"/>
</dbReference>
<reference evidence="2" key="1">
    <citation type="submission" date="2018-01" db="EMBL/GenBank/DDBJ databases">
        <title>Lactobacillus phages that infect wine-derived L. plantarum strains.</title>
        <authorList>
            <person name="Kyrkou I."/>
            <person name="Hestbjerg Hansen L."/>
        </authorList>
    </citation>
    <scope>NUCLEOTIDE SEQUENCE [LARGE SCALE GENOMIC DNA]</scope>
</reference>
<evidence type="ECO:0000313" key="2">
    <source>
        <dbReference type="EMBL" id="AUV60198.1"/>
    </source>
</evidence>
<keyword evidence="2" id="KW-0540">Nuclease</keyword>
<dbReference type="KEGG" id="vg:54988805"/>
<dbReference type="Gene3D" id="3.90.75.20">
    <property type="match status" value="1"/>
</dbReference>